<feature type="domain" description="PAC" evidence="18">
    <location>
        <begin position="567"/>
        <end position="621"/>
    </location>
</feature>
<feature type="modified residue" description="Phosphohistidine" evidence="12">
    <location>
        <position position="1365"/>
    </location>
</feature>
<dbReference type="NCBIfam" id="TIGR00229">
    <property type="entry name" value="sensory_box"/>
    <property type="match status" value="2"/>
</dbReference>
<dbReference type="GO" id="GO:0005524">
    <property type="term" value="F:ATP binding"/>
    <property type="evidence" value="ECO:0007669"/>
    <property type="project" value="UniProtKB-KW"/>
</dbReference>
<evidence type="ECO:0000259" key="20">
    <source>
        <dbReference type="PROSITE" id="PS50894"/>
    </source>
</evidence>
<dbReference type="PROSITE" id="PS50839">
    <property type="entry name" value="CHASE"/>
    <property type="match status" value="1"/>
</dbReference>
<feature type="domain" description="Response regulatory" evidence="16">
    <location>
        <begin position="1164"/>
        <end position="1282"/>
    </location>
</feature>
<dbReference type="SUPFAM" id="SSF52172">
    <property type="entry name" value="CheY-like"/>
    <property type="match status" value="2"/>
</dbReference>
<dbReference type="PROSITE" id="PS50109">
    <property type="entry name" value="HIS_KIN"/>
    <property type="match status" value="1"/>
</dbReference>
<keyword evidence="11 14" id="KW-0472">Membrane</keyword>
<dbReference type="EC" id="2.7.13.3" evidence="3"/>
<dbReference type="InterPro" id="IPR003594">
    <property type="entry name" value="HATPase_dom"/>
</dbReference>
<dbReference type="Pfam" id="PF02518">
    <property type="entry name" value="HATPase_c"/>
    <property type="match status" value="1"/>
</dbReference>
<dbReference type="SUPFAM" id="SSF55874">
    <property type="entry name" value="ATPase domain of HSP90 chaperone/DNA topoisomerase II/histidine kinase"/>
    <property type="match status" value="1"/>
</dbReference>
<evidence type="ECO:0000256" key="14">
    <source>
        <dbReference type="SAM" id="Phobius"/>
    </source>
</evidence>
<evidence type="ECO:0000259" key="17">
    <source>
        <dbReference type="PROSITE" id="PS50112"/>
    </source>
</evidence>
<name>A0A076LP78_9GAMM</name>
<dbReference type="SMART" id="SM00448">
    <property type="entry name" value="REC"/>
    <property type="match status" value="2"/>
</dbReference>
<dbReference type="PANTHER" id="PTHR45339:SF1">
    <property type="entry name" value="HYBRID SIGNAL TRANSDUCTION HISTIDINE KINASE J"/>
    <property type="match status" value="1"/>
</dbReference>
<feature type="modified residue" description="4-aspartylphosphate" evidence="13">
    <location>
        <position position="1065"/>
    </location>
</feature>
<evidence type="ECO:0000313" key="21">
    <source>
        <dbReference type="EMBL" id="AIJ10400.1"/>
    </source>
</evidence>
<dbReference type="EMBL" id="CP006664">
    <property type="protein sequence ID" value="AIJ10400.1"/>
    <property type="molecule type" value="Genomic_DNA"/>
</dbReference>
<dbReference type="Pfam" id="PF00072">
    <property type="entry name" value="Response_reg"/>
    <property type="match status" value="2"/>
</dbReference>
<dbReference type="GeneID" id="33941332"/>
<dbReference type="InterPro" id="IPR000700">
    <property type="entry name" value="PAS-assoc_C"/>
</dbReference>
<evidence type="ECO:0000256" key="5">
    <source>
        <dbReference type="ARBA" id="ARBA00022553"/>
    </source>
</evidence>
<keyword evidence="10" id="KW-0902">Two-component regulatory system</keyword>
<dbReference type="InterPro" id="IPR000014">
    <property type="entry name" value="PAS"/>
</dbReference>
<feature type="transmembrane region" description="Helical" evidence="14">
    <location>
        <begin position="326"/>
        <end position="347"/>
    </location>
</feature>
<dbReference type="InterPro" id="IPR003661">
    <property type="entry name" value="HisK_dim/P_dom"/>
</dbReference>
<dbReference type="Gene3D" id="3.40.50.2300">
    <property type="match status" value="2"/>
</dbReference>
<dbReference type="InterPro" id="IPR004358">
    <property type="entry name" value="Sig_transdc_His_kin-like_C"/>
</dbReference>
<dbReference type="PROSITE" id="PS50110">
    <property type="entry name" value="RESPONSE_REGULATORY"/>
    <property type="match status" value="2"/>
</dbReference>
<dbReference type="RefSeq" id="WP_034165653.1">
    <property type="nucleotide sequence ID" value="NZ_CP006664.1"/>
</dbReference>
<dbReference type="Pfam" id="PF03924">
    <property type="entry name" value="CHASE"/>
    <property type="match status" value="1"/>
</dbReference>
<dbReference type="CDD" id="cd00130">
    <property type="entry name" value="PAS"/>
    <property type="match status" value="3"/>
</dbReference>
<dbReference type="SMART" id="SM00387">
    <property type="entry name" value="HATPase_c"/>
    <property type="match status" value="1"/>
</dbReference>
<proteinExistence type="predicted"/>
<dbReference type="Gene3D" id="3.30.450.20">
    <property type="entry name" value="PAS domain"/>
    <property type="match status" value="3"/>
</dbReference>
<keyword evidence="5 13" id="KW-0597">Phosphoprotein</keyword>
<feature type="domain" description="PAS" evidence="17">
    <location>
        <begin position="511"/>
        <end position="552"/>
    </location>
</feature>
<dbReference type="PROSITE" id="PS50113">
    <property type="entry name" value="PAC"/>
    <property type="match status" value="2"/>
</dbReference>
<dbReference type="HOGENOM" id="CLU_000445_56_2_6"/>
<evidence type="ECO:0000256" key="9">
    <source>
        <dbReference type="ARBA" id="ARBA00022989"/>
    </source>
</evidence>
<evidence type="ECO:0000313" key="22">
    <source>
        <dbReference type="Proteomes" id="UP000028681"/>
    </source>
</evidence>
<evidence type="ECO:0000256" key="4">
    <source>
        <dbReference type="ARBA" id="ARBA00022475"/>
    </source>
</evidence>
<evidence type="ECO:0000256" key="12">
    <source>
        <dbReference type="PROSITE-ProRule" id="PRU00110"/>
    </source>
</evidence>
<dbReference type="SUPFAM" id="SSF47226">
    <property type="entry name" value="Histidine-containing phosphotransfer domain, HPT domain"/>
    <property type="match status" value="1"/>
</dbReference>
<keyword evidence="8" id="KW-0067">ATP-binding</keyword>
<dbReference type="SMART" id="SM00086">
    <property type="entry name" value="PAC"/>
    <property type="match status" value="3"/>
</dbReference>
<dbReference type="PROSITE" id="PS50894">
    <property type="entry name" value="HPT"/>
    <property type="match status" value="1"/>
</dbReference>
<dbReference type="PRINTS" id="PR00344">
    <property type="entry name" value="BCTRLSENSOR"/>
</dbReference>
<dbReference type="CDD" id="cd17546">
    <property type="entry name" value="REC_hyHK_CKI1_RcsC-like"/>
    <property type="match status" value="2"/>
</dbReference>
<dbReference type="SMART" id="SM00091">
    <property type="entry name" value="PAS"/>
    <property type="match status" value="3"/>
</dbReference>
<dbReference type="InterPro" id="IPR008207">
    <property type="entry name" value="Sig_transdc_His_kin_Hpt_dom"/>
</dbReference>
<evidence type="ECO:0000256" key="3">
    <source>
        <dbReference type="ARBA" id="ARBA00012438"/>
    </source>
</evidence>
<feature type="domain" description="PAC" evidence="18">
    <location>
        <begin position="439"/>
        <end position="493"/>
    </location>
</feature>
<evidence type="ECO:0000259" key="19">
    <source>
        <dbReference type="PROSITE" id="PS50839"/>
    </source>
</evidence>
<keyword evidence="6 14" id="KW-0812">Transmembrane</keyword>
<dbReference type="GO" id="GO:0000155">
    <property type="term" value="F:phosphorelay sensor kinase activity"/>
    <property type="evidence" value="ECO:0007669"/>
    <property type="project" value="InterPro"/>
</dbReference>
<comment type="subcellular location">
    <subcellularLocation>
        <location evidence="2">Cell membrane</location>
        <topology evidence="2">Multi-pass membrane protein</topology>
    </subcellularLocation>
</comment>
<gene>
    <name evidence="21" type="ORF">ETEE_3992</name>
</gene>
<dbReference type="InterPro" id="IPR005467">
    <property type="entry name" value="His_kinase_dom"/>
</dbReference>
<dbReference type="CDD" id="cd16922">
    <property type="entry name" value="HATPase_EvgS-ArcB-TorS-like"/>
    <property type="match status" value="1"/>
</dbReference>
<feature type="domain" description="Histidine kinase" evidence="15">
    <location>
        <begin position="770"/>
        <end position="991"/>
    </location>
</feature>
<reference evidence="21 22" key="1">
    <citation type="journal article" date="2012" name="PLoS ONE">
        <title>Edwardsiella comparative phylogenomics reveal the new intra/inter-species taxonomic relationships, virulence evolution and niche adaptation mechanisms.</title>
        <authorList>
            <person name="Yang M."/>
            <person name="Lv Y."/>
            <person name="Xiao J."/>
            <person name="Wu H."/>
            <person name="Zheng H."/>
            <person name="Liu Q."/>
            <person name="Zhang Y."/>
            <person name="Wang Q."/>
        </authorList>
    </citation>
    <scope>NUCLEOTIDE SEQUENCE [LARGE SCALE GENOMIC DNA]</scope>
    <source>
        <strain evidence="22">080813</strain>
    </source>
</reference>
<keyword evidence="9 14" id="KW-1133">Transmembrane helix</keyword>
<dbReference type="FunFam" id="3.30.565.10:FF:000078">
    <property type="entry name" value="Two-component sensor histidine kinase"/>
    <property type="match status" value="1"/>
</dbReference>
<dbReference type="InterPro" id="IPR036641">
    <property type="entry name" value="HPT_dom_sf"/>
</dbReference>
<organism evidence="21 22">
    <name type="scientific">Edwardsiella anguillarum ET080813</name>
    <dbReference type="NCBI Taxonomy" id="667120"/>
    <lineage>
        <taxon>Bacteria</taxon>
        <taxon>Pseudomonadati</taxon>
        <taxon>Pseudomonadota</taxon>
        <taxon>Gammaproteobacteria</taxon>
        <taxon>Enterobacterales</taxon>
        <taxon>Hafniaceae</taxon>
        <taxon>Edwardsiella</taxon>
    </lineage>
</organism>
<dbReference type="PANTHER" id="PTHR45339">
    <property type="entry name" value="HYBRID SIGNAL TRANSDUCTION HISTIDINE KINASE J"/>
    <property type="match status" value="1"/>
</dbReference>
<evidence type="ECO:0000259" key="18">
    <source>
        <dbReference type="PROSITE" id="PS50113"/>
    </source>
</evidence>
<evidence type="ECO:0000256" key="10">
    <source>
        <dbReference type="ARBA" id="ARBA00023012"/>
    </source>
</evidence>
<evidence type="ECO:0000256" key="7">
    <source>
        <dbReference type="ARBA" id="ARBA00022741"/>
    </source>
</evidence>
<dbReference type="Pfam" id="PF00512">
    <property type="entry name" value="HisKA"/>
    <property type="match status" value="1"/>
</dbReference>
<dbReference type="InterPro" id="IPR035965">
    <property type="entry name" value="PAS-like_dom_sf"/>
</dbReference>
<evidence type="ECO:0000256" key="8">
    <source>
        <dbReference type="ARBA" id="ARBA00022840"/>
    </source>
</evidence>
<dbReference type="PROSITE" id="PS50112">
    <property type="entry name" value="PAS"/>
    <property type="match status" value="2"/>
</dbReference>
<dbReference type="SMART" id="SM00388">
    <property type="entry name" value="HisKA"/>
    <property type="match status" value="1"/>
</dbReference>
<evidence type="ECO:0000256" key="2">
    <source>
        <dbReference type="ARBA" id="ARBA00004651"/>
    </source>
</evidence>
<evidence type="ECO:0000259" key="16">
    <source>
        <dbReference type="PROSITE" id="PS50110"/>
    </source>
</evidence>
<dbReference type="InterPro" id="IPR006189">
    <property type="entry name" value="CHASE_dom"/>
</dbReference>
<keyword evidence="7" id="KW-0547">Nucleotide-binding</keyword>
<dbReference type="InterPro" id="IPR036097">
    <property type="entry name" value="HisK_dim/P_sf"/>
</dbReference>
<dbReference type="SMART" id="SM01079">
    <property type="entry name" value="CHASE"/>
    <property type="match status" value="1"/>
</dbReference>
<dbReference type="Gene3D" id="3.30.565.10">
    <property type="entry name" value="Histidine kinase-like ATPase, C-terminal domain"/>
    <property type="match status" value="1"/>
</dbReference>
<feature type="domain" description="PAS" evidence="17">
    <location>
        <begin position="367"/>
        <end position="438"/>
    </location>
</feature>
<dbReference type="InterPro" id="IPR001610">
    <property type="entry name" value="PAC"/>
</dbReference>
<comment type="catalytic activity">
    <reaction evidence="1">
        <text>ATP + protein L-histidine = ADP + protein N-phospho-L-histidine.</text>
        <dbReference type="EC" id="2.7.13.3"/>
    </reaction>
</comment>
<evidence type="ECO:0000256" key="11">
    <source>
        <dbReference type="ARBA" id="ARBA00023136"/>
    </source>
</evidence>
<keyword evidence="4" id="KW-1003">Cell membrane</keyword>
<dbReference type="Gene3D" id="1.10.287.130">
    <property type="match status" value="1"/>
</dbReference>
<dbReference type="Pfam" id="PF13426">
    <property type="entry name" value="PAS_9"/>
    <property type="match status" value="2"/>
</dbReference>
<evidence type="ECO:0000256" key="13">
    <source>
        <dbReference type="PROSITE-ProRule" id="PRU00169"/>
    </source>
</evidence>
<feature type="domain" description="HPt" evidence="20">
    <location>
        <begin position="1326"/>
        <end position="1423"/>
    </location>
</feature>
<dbReference type="KEGG" id="ete:ETEE_3992"/>
<feature type="domain" description="CHASE" evidence="19">
    <location>
        <begin position="80"/>
        <end position="313"/>
    </location>
</feature>
<feature type="modified residue" description="4-aspartylphosphate" evidence="13">
    <location>
        <position position="1215"/>
    </location>
</feature>
<dbReference type="Proteomes" id="UP000028681">
    <property type="component" value="Chromosome"/>
</dbReference>
<dbReference type="SUPFAM" id="SSF47384">
    <property type="entry name" value="Homodimeric domain of signal transducing histidine kinase"/>
    <property type="match status" value="1"/>
</dbReference>
<dbReference type="InterPro" id="IPR036890">
    <property type="entry name" value="HATPase_C_sf"/>
</dbReference>
<dbReference type="InterPro" id="IPR042240">
    <property type="entry name" value="CHASE_sf"/>
</dbReference>
<feature type="domain" description="Response regulatory" evidence="16">
    <location>
        <begin position="1011"/>
        <end position="1135"/>
    </location>
</feature>
<dbReference type="InterPro" id="IPR001789">
    <property type="entry name" value="Sig_transdc_resp-reg_receiver"/>
</dbReference>
<evidence type="ECO:0000256" key="6">
    <source>
        <dbReference type="ARBA" id="ARBA00022692"/>
    </source>
</evidence>
<evidence type="ECO:0000256" key="1">
    <source>
        <dbReference type="ARBA" id="ARBA00000085"/>
    </source>
</evidence>
<dbReference type="Pfam" id="PF01627">
    <property type="entry name" value="Hpt"/>
    <property type="match status" value="1"/>
</dbReference>
<dbReference type="InterPro" id="IPR011006">
    <property type="entry name" value="CheY-like_superfamily"/>
</dbReference>
<dbReference type="CDD" id="cd00082">
    <property type="entry name" value="HisKA"/>
    <property type="match status" value="1"/>
</dbReference>
<dbReference type="GO" id="GO:0005886">
    <property type="term" value="C:plasma membrane"/>
    <property type="evidence" value="ECO:0007669"/>
    <property type="project" value="UniProtKB-SubCell"/>
</dbReference>
<accession>A0A076LP78</accession>
<evidence type="ECO:0000259" key="15">
    <source>
        <dbReference type="PROSITE" id="PS50109"/>
    </source>
</evidence>
<dbReference type="Gene3D" id="3.30.450.350">
    <property type="entry name" value="CHASE domain"/>
    <property type="match status" value="1"/>
</dbReference>
<dbReference type="SUPFAM" id="SSF55785">
    <property type="entry name" value="PYP-like sensor domain (PAS domain)"/>
    <property type="match status" value="3"/>
</dbReference>
<protein>
    <recommendedName>
        <fullName evidence="3">histidine kinase</fullName>
        <ecNumber evidence="3">2.7.13.3</ecNumber>
    </recommendedName>
</protein>
<dbReference type="Gene3D" id="1.20.120.160">
    <property type="entry name" value="HPT domain"/>
    <property type="match status" value="1"/>
</dbReference>
<sequence>MALHTTQTVTPPTAAYRLSLAVLVLGILLSAASARWLYNQIKTNTEADFARNVERVSGEISRRFTQPLYGLSAVSGLYTTYHQVSYTQFSDYVRALDLPREYPGVRGIGFIQRVARDDLPRFVQQARIDDRIDFSPHQIQPQNDPELYLIKYIQPLTPNRAALGLDLRSEAVRWAGLQQAIDSGLPTLTGHIHLVQDSRQQPGALLYLPVYTVDAALLQTPEQRRAALLGVIYSPLVIADLLSNIPEYASGRVDIELYDTQGEMNSDNLIFDADGSKRLQHGIIDDHSPQEIRARVFTRNLPLPLPGRAMTLRISSTSHFEASINYYSPWLLFAFGVLLSVLFTSLLRQQILGRFRAERLALGMTADLERLALVARNTSNAVILTDTQRRITWVNDGFERITGYRHDDVLGKAPGALLQCEKTDPQVIQAVHQALDRGQAFKGELLNRSRSGEEYWIEMEIQPRYDAEHRLIGFMAVESDITERKNTQHRLEAALRDNDALLATLNVHGIIAITDRHRRLIEVNDAYCQITGYPREALLGQPPSIVNSGTHPPAFWRQAWALLLAGQPWRGEVCNRARDGRVYWVDTTIAPFKDADGQIDKYISIQFDITQAKTLQTNLSIARNQLLRATEVAELGVWSWSMADGTLIFDETMNAIYAIPPEMQDPHRLYAYWHTLIHPDDVAEVDATLQETLRAGQGHVCRQRFRVRVRDQERIIESAAVVEQQGIGDTLMLVGINRDITRQRQAEATLQAAKLAAENANQAKSAFLANMSHELRTPLNAILGMLTLLLKSGLTHRQADYATKSEAAARALLRLLNDILDYSKIEAGKMELEAEPFSLCNLLQDLAVILSSSSRQKPVEVLFDIDPSLPHWLVGDSLRLQQVLINLGGNALKFTERGEVTLFIRLLAQDQQRVTLHFGVRDTGIGIAPEKQRAIFSGFSQAEASITRRFGGTGLGLSISQRFVTMMGGTLQVESEPGKGSLFHFTLTLPLAAADAHPDDQQQHLSLAGLHVLMVDDNPTARALLQRMGTTLGWTVDTANSGEQALARIAEQQRAGAHYDVLFVDWLMPGLDGWQTIQRLHQQIPDTSMPLLVMVTANDRDCLLQRSSEEQGVLDGFLVKPVTPQILLETVLAALQARQESTQQAIALPPPRVRTTGKQLSGVRILVVEDNLNNQQIARELLEDEGASITLAAQGQEAVDRLRASPQGFDLVLMDLQMPVMDGINATQYIRSHLGLRSLPIIAMTANAMASDRQECLAAGMNDHIGKPFNLRELIHTIQKHLPTLPAPVAETEAPPPPSALPEGLAQAAGQAGISLSGALERLEGDLALYQHLLSLFLGELHDFPESLTRQLDDQDLAAATRSLHTLKGLAAQLGQDALFTAARDGEARLRQAPGGQLSAELREAALAVATLCRRREPALIAFCQRLADDLPSAETPATQTQPPAPPLQTQLCDLIALLERSDMAALEQMRRLAASPQGQSLGDVLKTLDAAVNRLDFNRAQAICRQWLAQASSTDKEMD</sequence>